<keyword evidence="1" id="KW-0614">Plasmid</keyword>
<dbReference type="RefSeq" id="WP_166187458.1">
    <property type="nucleotide sequence ID" value="NZ_CP101181.1"/>
</dbReference>
<accession>A0AAX3EPX2</accession>
<dbReference type="EMBL" id="CP101186">
    <property type="protein sequence ID" value="UYV99960.1"/>
    <property type="molecule type" value="Genomic_DNA"/>
</dbReference>
<sequence length="138" mass="15330">MADSEQEPESPPWDGELRQILRLSPDAGPWLARLVKKSLRQGSEIVIIFTIPDASRLHFITVSGRLPREADIELMAFSFMTKVVLEQTGKTLTDAHKVVAAAAPQQLSAVLDGMNLAKAPLWKRNPVPHWTADIKTDH</sequence>
<organism evidence="1 2">
    <name type="scientific">Paenarthrobacter ureafaciens</name>
    <dbReference type="NCBI Taxonomy" id="37931"/>
    <lineage>
        <taxon>Bacteria</taxon>
        <taxon>Bacillati</taxon>
        <taxon>Actinomycetota</taxon>
        <taxon>Actinomycetes</taxon>
        <taxon>Micrococcales</taxon>
        <taxon>Micrococcaceae</taxon>
        <taxon>Paenarthrobacter</taxon>
    </lineage>
</organism>
<keyword evidence="2" id="KW-1185">Reference proteome</keyword>
<evidence type="ECO:0000313" key="2">
    <source>
        <dbReference type="Proteomes" id="UP001163293"/>
    </source>
</evidence>
<evidence type="ECO:0000313" key="1">
    <source>
        <dbReference type="EMBL" id="UYV99960.1"/>
    </source>
</evidence>
<dbReference type="AlphaFoldDB" id="A0AAX3EPX2"/>
<gene>
    <name evidence="1" type="ORF">NL394_22240</name>
</gene>
<reference evidence="1" key="1">
    <citation type="submission" date="2022-07" db="EMBL/GenBank/DDBJ databases">
        <authorList>
            <person name="Wu T."/>
        </authorList>
    </citation>
    <scope>NUCLEOTIDE SEQUENCE</scope>
    <source>
        <strain evidence="1">SD-1</strain>
        <plasmid evidence="1">unnamed1</plasmid>
    </source>
</reference>
<name>A0AAX3EPX2_PAEUR</name>
<evidence type="ECO:0008006" key="3">
    <source>
        <dbReference type="Google" id="ProtNLM"/>
    </source>
</evidence>
<proteinExistence type="predicted"/>
<dbReference type="Proteomes" id="UP001163293">
    <property type="component" value="Plasmid unnamed1"/>
</dbReference>
<geneLocation type="plasmid" evidence="1 2">
    <name>unnamed1</name>
</geneLocation>
<protein>
    <recommendedName>
        <fullName evidence="3">SCP2 domain-containing protein</fullName>
    </recommendedName>
</protein>